<evidence type="ECO:0000256" key="15">
    <source>
        <dbReference type="ARBA" id="ARBA00023242"/>
    </source>
</evidence>
<evidence type="ECO:0000256" key="1">
    <source>
        <dbReference type="ARBA" id="ARBA00001966"/>
    </source>
</evidence>
<dbReference type="SMART" id="SM01159">
    <property type="entry name" value="DUF1744"/>
    <property type="match status" value="1"/>
</dbReference>
<comment type="function">
    <text evidence="17 19">DNA polymerase II participates in chromosomal DNA replication.</text>
</comment>
<keyword evidence="11 19" id="KW-0239">DNA-directed DNA polymerase</keyword>
<dbReference type="GO" id="GO:0045004">
    <property type="term" value="P:DNA replication proofreading"/>
    <property type="evidence" value="ECO:0007669"/>
    <property type="project" value="TreeGrafter"/>
</dbReference>
<evidence type="ECO:0000256" key="14">
    <source>
        <dbReference type="ARBA" id="ARBA00023125"/>
    </source>
</evidence>
<dbReference type="InterPro" id="IPR012337">
    <property type="entry name" value="RNaseH-like_sf"/>
</dbReference>
<feature type="region of interest" description="Disordered" evidence="20">
    <location>
        <begin position="1"/>
        <end position="54"/>
    </location>
</feature>
<dbReference type="InterPro" id="IPR013697">
    <property type="entry name" value="DNA_pol_e_suA_C"/>
</dbReference>
<dbReference type="InterPro" id="IPR055191">
    <property type="entry name" value="POL2_thumb"/>
</dbReference>
<keyword evidence="13 19" id="KW-0411">Iron-sulfur</keyword>
<keyword evidence="7 19" id="KW-0235">DNA replication</keyword>
<dbReference type="InterPro" id="IPR054475">
    <property type="entry name" value="Znf-DPOE"/>
</dbReference>
<dbReference type="GO" id="GO:0051539">
    <property type="term" value="F:4 iron, 4 sulfur cluster binding"/>
    <property type="evidence" value="ECO:0007669"/>
    <property type="project" value="UniProtKB-KW"/>
</dbReference>
<dbReference type="SUPFAM" id="SSF53098">
    <property type="entry name" value="Ribonuclease H-like"/>
    <property type="match status" value="1"/>
</dbReference>
<dbReference type="FunFam" id="3.30.420.10:FF:000010">
    <property type="entry name" value="DNA polymerase epsilon catalytic subunit"/>
    <property type="match status" value="1"/>
</dbReference>
<dbReference type="InterPro" id="IPR006133">
    <property type="entry name" value="DNA-dir_DNA_pol_B_exonuc"/>
</dbReference>
<dbReference type="PANTHER" id="PTHR10670">
    <property type="entry name" value="DNA POLYMERASE EPSILON CATALYTIC SUBUNIT A"/>
    <property type="match status" value="1"/>
</dbReference>
<dbReference type="Pfam" id="PF22634">
    <property type="entry name" value="POL2_thumb"/>
    <property type="match status" value="1"/>
</dbReference>
<dbReference type="Gene3D" id="3.90.1600.10">
    <property type="entry name" value="Palm domain of DNA polymerase"/>
    <property type="match status" value="1"/>
</dbReference>
<organism evidence="22 23">
    <name type="scientific">Hebeloma cylindrosporum</name>
    <dbReference type="NCBI Taxonomy" id="76867"/>
    <lineage>
        <taxon>Eukaryota</taxon>
        <taxon>Fungi</taxon>
        <taxon>Dikarya</taxon>
        <taxon>Basidiomycota</taxon>
        <taxon>Agaricomycotina</taxon>
        <taxon>Agaricomycetes</taxon>
        <taxon>Agaricomycetidae</taxon>
        <taxon>Agaricales</taxon>
        <taxon>Agaricineae</taxon>
        <taxon>Hymenogastraceae</taxon>
        <taxon>Hebeloma</taxon>
    </lineage>
</organism>
<dbReference type="GO" id="GO:0006297">
    <property type="term" value="P:nucleotide-excision repair, DNA gap filling"/>
    <property type="evidence" value="ECO:0007669"/>
    <property type="project" value="TreeGrafter"/>
</dbReference>
<comment type="cofactor">
    <cofactor evidence="1 19">
        <name>[4Fe-4S] cluster</name>
        <dbReference type="ChEBI" id="CHEBI:49883"/>
    </cofactor>
</comment>
<dbReference type="InterPro" id="IPR006172">
    <property type="entry name" value="DNA-dir_DNA_pol_B"/>
</dbReference>
<dbReference type="FunFam" id="1.10.132.60:FF:000002">
    <property type="entry name" value="DNA polymerase epsilon catalytic subunit"/>
    <property type="match status" value="1"/>
</dbReference>
<dbReference type="InterPro" id="IPR042087">
    <property type="entry name" value="DNA_pol_B_thumb"/>
</dbReference>
<dbReference type="STRING" id="686832.A0A0C2YRM3"/>
<dbReference type="CDD" id="cd05535">
    <property type="entry name" value="POLBc_epsilon"/>
    <property type="match status" value="1"/>
</dbReference>
<comment type="catalytic activity">
    <reaction evidence="16 19">
        <text>DNA(n) + a 2'-deoxyribonucleoside 5'-triphosphate = DNA(n+1) + diphosphate</text>
        <dbReference type="Rhea" id="RHEA:22508"/>
        <dbReference type="Rhea" id="RHEA-COMP:17339"/>
        <dbReference type="Rhea" id="RHEA-COMP:17340"/>
        <dbReference type="ChEBI" id="CHEBI:33019"/>
        <dbReference type="ChEBI" id="CHEBI:61560"/>
        <dbReference type="ChEBI" id="CHEBI:173112"/>
        <dbReference type="EC" id="2.7.7.7"/>
    </reaction>
</comment>
<keyword evidence="12 19" id="KW-0408">Iron</keyword>
<reference evidence="22 23" key="1">
    <citation type="submission" date="2014-04" db="EMBL/GenBank/DDBJ databases">
        <authorList>
            <consortium name="DOE Joint Genome Institute"/>
            <person name="Kuo A."/>
            <person name="Gay G."/>
            <person name="Dore J."/>
            <person name="Kohler A."/>
            <person name="Nagy L.G."/>
            <person name="Floudas D."/>
            <person name="Copeland A."/>
            <person name="Barry K.W."/>
            <person name="Cichocki N."/>
            <person name="Veneault-Fourrey C."/>
            <person name="LaButti K."/>
            <person name="Lindquist E.A."/>
            <person name="Lipzen A."/>
            <person name="Lundell T."/>
            <person name="Morin E."/>
            <person name="Murat C."/>
            <person name="Sun H."/>
            <person name="Tunlid A."/>
            <person name="Henrissat B."/>
            <person name="Grigoriev I.V."/>
            <person name="Hibbett D.S."/>
            <person name="Martin F."/>
            <person name="Nordberg H.P."/>
            <person name="Cantor M.N."/>
            <person name="Hua S.X."/>
        </authorList>
    </citation>
    <scope>NUCLEOTIDE SEQUENCE [LARGE SCALE GENOMIC DNA]</scope>
    <source>
        <strain evidence="23">h7</strain>
    </source>
</reference>
<dbReference type="InterPro" id="IPR036397">
    <property type="entry name" value="RNaseH_sf"/>
</dbReference>
<evidence type="ECO:0000256" key="5">
    <source>
        <dbReference type="ARBA" id="ARBA00022679"/>
    </source>
</evidence>
<feature type="domain" description="DNA polymerase epsilon catalytic subunit A C-terminal" evidence="21">
    <location>
        <begin position="1532"/>
        <end position="1926"/>
    </location>
</feature>
<keyword evidence="15 19" id="KW-0539">Nucleus</keyword>
<dbReference type="SMART" id="SM00486">
    <property type="entry name" value="POLBc"/>
    <property type="match status" value="1"/>
</dbReference>
<evidence type="ECO:0000256" key="19">
    <source>
        <dbReference type="RuleBase" id="RU365029"/>
    </source>
</evidence>
<dbReference type="GO" id="GO:0006287">
    <property type="term" value="P:base-excision repair, gap-filling"/>
    <property type="evidence" value="ECO:0007669"/>
    <property type="project" value="TreeGrafter"/>
</dbReference>
<evidence type="ECO:0000256" key="13">
    <source>
        <dbReference type="ARBA" id="ARBA00023014"/>
    </source>
</evidence>
<evidence type="ECO:0000313" key="23">
    <source>
        <dbReference type="Proteomes" id="UP000053424"/>
    </source>
</evidence>
<feature type="region of interest" description="Disordered" evidence="20">
    <location>
        <begin position="1985"/>
        <end position="2004"/>
    </location>
</feature>
<dbReference type="GO" id="GO:0000166">
    <property type="term" value="F:nucleotide binding"/>
    <property type="evidence" value="ECO:0007669"/>
    <property type="project" value="InterPro"/>
</dbReference>
<sequence length="2243" mass="255439">MARGQGTFGLTSSRGRGGRGSFRGGYRGGSSWRGGRGRGRGGKPGDPAPVREDDGTQLAEKFEKAALNDEVDEKLGFARADQGGRKEGWLINMHPTLVKDPDWPSGKAAVDFYFIQDDGGMFKCTLQYEPYFYIACKAGTETMIEEWLNKKYEGLICRIVRDKKEDLKLPNHLMGHRRLYLQLCFRNISDLLAVRRDIVPLALANSAKRDAVDAYAEVIRATTDASMDIEFEEDGEMGMGSSSRGNRPGQSRDQDPRECIIDVREYDVPYYLRVAIDNDIRVGLWYAVTFTEGQPAFSQITERVKRADPVVMAYDIETTKAPLKFPDQAIDQVMMISYMVDGQGYLITNREIVSEDIEDFEYTPKDGYEGPFIIFNEPTEAATIKRFFSHIQEVKPTVMATFNGDFFDFPFLDARAQINGIDMFLETGFAKDSEDEYKSRTCVHMDCFRWVKRDSDLPQGSQGLKAVTTSKLGYNPIELDPELMTPYAMEQPQVLAQYSVSDAVATYYLYMKYVHPFIFSLCNIIPLNPDEVLRKGSGTLCETLLMVEAYRGHIIMPNRHEETHGNMYDGHLLASETYVGGHVEALEAGVFRSDIATDFKIVPSACQQLIDDLDRALQFCITQESNTALDQVTNYDEVKADIKAALELMRDNPKRTDNPLIYHLDVAAMYPNIMLSNRLQPDSMVDESVCAVCDYNRPGKTCDRRLDWAWRGEFFPAHRDEFNMIKHALNQETFPPRRPGGPQRRFPDLSAAEQTALLHKRLGDYSRKVYKKTKDTKVETREAIVCQRENPFYVDTVRRFRDRRYEYKGLLKTWKKTLDTVTSEGGSVAEVDEAKKMTVIYDSLQLAHKCILNSFYGYVMRKGARWHSMEMAGITCLTGATIIQMARALVEQIGRPLELDTDGIWCMLPGVFPENFKFSLKNGKSIGFSYPCTMLNHLVYDKFTNHQYHDLDPKTGEYVVHSENSIFFELDGPYKAMILPSSKEEDKLLKKRYAVFNDDGSLAELKGFEVKRRGELQLIKIFQSAIFEKFLLGTTTQECYAAVAEVADQWLDVLYSKAENLSDEELVELIAENRSMSRTLAEYGGQKSTSISTAKRLAEFLGDQMVKDKGLACKFIISAKPSGAPVTERAVPVAIFSAEESVKRTYLRRWLKDSSLTNFELRSILDWDYYIERLGSVIQKLITIPAAMQKVSNPVPRIRHPDWLHRRVAVAVDRFKQNKVTDFFKTKGTGEEQDEETQPVDIEDIVGSTSNQPTRKRLVPTERSIVRQATPEPAVDDEPLPNPSENYSAWIRAMRPRWKRKNQARWGGASSVIVPTMFKTNRSRANHRWDILQIRQSKIPGRFILWMCIDSEVVSVPLRISREFYIHLKKPVVDGLFRTEYYTCTKVTRNLPRDAPCTNLYKIVVREDIYQEIQEHFIDITNDPNVDGVYELQVPLVLRGLLRLGKTCALEDTTLTLNRAQQIGFDLHQIDRCTTFSSRQRYLGGGKSGKYILLYHACAANGTLHVFALFLPSGTAKLFLVDPATRRQAIPRLPELYQTLLQKKHQKHGVDTSIVYPASVEFSHTYHSSDITALKAVSRELGLLEDKSFTVVISSSKDASYFERLIPKLSKFPFLTMPQVKAPHSLDVCPWQSHVGQKIIGRYLSLDIWLDRMISMAEYYDVPIGHIEGDHPLLLADISFARRLVQQDMVLWWSPGDLPDLGGIENDRRQTEPFPKTEFQSSGVFPNVCLEVTVRNLAVNSVLQSLLVNELEGSGGSTAFDSVSHTINEYSGTGGETQRDITLGESQMSAQTFAILKGMVKTWLLDKIQDNSASPATLAIDHFWRWISSSGSRLYDPSMHRFIHGLMRKTFIQLLAEFKRLGSHVVHAEFGSILLSTSKPPGTAHAYATYITTAVTSHELFQHIYLHTERFYDYLVFMDPANMGGILCEDPLALEPPEELCLETRWNIQQFLPPAIQDDFASVIQYFIVELFKIRQKINSTTRLPLRPLENGEPDSTQRDTAKASEKEAVLEFFGRRLTRKLLRAVEKIQGEYEDAMRDENGLGDFAFPTLPGSYLHLDNPTLEFIKFACAVFGLAKEYQVEIGLLKRNLLDLIGVREFAGEATFRNPCEPLKLPNVPCRHCDYMRDFDFCRDPELLPNNTKVNPKWLCNNCGGEYDRTTIEFVLIDMTRTLERSFAQQDLRCSKCQQIQSDNVSRYCKCSGSYQFTLNKADTKRKLRTIVNVAREYNLPRLKECAHTLLSNW</sequence>
<evidence type="ECO:0000313" key="22">
    <source>
        <dbReference type="EMBL" id="KIM43662.1"/>
    </source>
</evidence>
<dbReference type="Pfam" id="PF22912">
    <property type="entry name" value="zf-DPOE"/>
    <property type="match status" value="1"/>
</dbReference>
<dbReference type="GO" id="GO:0006272">
    <property type="term" value="P:leading strand elongation"/>
    <property type="evidence" value="ECO:0007669"/>
    <property type="project" value="TreeGrafter"/>
</dbReference>
<protein>
    <recommendedName>
        <fullName evidence="19">DNA polymerase epsilon catalytic subunit</fullName>
        <ecNumber evidence="19">2.7.7.7</ecNumber>
    </recommendedName>
</protein>
<dbReference type="GO" id="GO:0000278">
    <property type="term" value="P:mitotic cell cycle"/>
    <property type="evidence" value="ECO:0007669"/>
    <property type="project" value="TreeGrafter"/>
</dbReference>
<dbReference type="InterPro" id="IPR023211">
    <property type="entry name" value="DNA_pol_palm_dom_sf"/>
</dbReference>
<comment type="subcellular location">
    <subcellularLocation>
        <location evidence="2 19">Nucleus</location>
    </subcellularLocation>
</comment>
<dbReference type="PANTHER" id="PTHR10670:SF0">
    <property type="entry name" value="DNA POLYMERASE EPSILON CATALYTIC SUBUNIT A"/>
    <property type="match status" value="1"/>
</dbReference>
<evidence type="ECO:0000256" key="18">
    <source>
        <dbReference type="ARBA" id="ARBA00065544"/>
    </source>
</evidence>
<dbReference type="Pfam" id="PF08490">
    <property type="entry name" value="DUF1744"/>
    <property type="match status" value="1"/>
</dbReference>
<keyword evidence="14 19" id="KW-0238">DNA-binding</keyword>
<keyword evidence="4 19" id="KW-0004">4Fe-4S</keyword>
<keyword evidence="9 19" id="KW-0863">Zinc-finger</keyword>
<dbReference type="Proteomes" id="UP000053424">
    <property type="component" value="Unassembled WGS sequence"/>
</dbReference>
<dbReference type="EC" id="2.7.7.7" evidence="19"/>
<comment type="subunit">
    <text evidence="18">Heterotetramer. Consists of 4 subunits: POL2, DPB2, DPB3 and DPB4.</text>
</comment>
<evidence type="ECO:0000256" key="3">
    <source>
        <dbReference type="ARBA" id="ARBA00005755"/>
    </source>
</evidence>
<dbReference type="Pfam" id="PF23250">
    <property type="entry name" value="zf_DPOE_2"/>
    <property type="match status" value="1"/>
</dbReference>
<keyword evidence="5 19" id="KW-0808">Transferase</keyword>
<dbReference type="InterPro" id="IPR043502">
    <property type="entry name" value="DNA/RNA_pol_sf"/>
</dbReference>
<dbReference type="SUPFAM" id="SSF56672">
    <property type="entry name" value="DNA/RNA polymerases"/>
    <property type="match status" value="1"/>
</dbReference>
<dbReference type="Gene3D" id="3.30.342.10">
    <property type="entry name" value="DNA Polymerase, chain B, domain 1"/>
    <property type="match status" value="1"/>
</dbReference>
<evidence type="ECO:0000256" key="20">
    <source>
        <dbReference type="SAM" id="MobiDB-lite"/>
    </source>
</evidence>
<evidence type="ECO:0000256" key="2">
    <source>
        <dbReference type="ARBA" id="ARBA00004123"/>
    </source>
</evidence>
<dbReference type="GO" id="GO:0008270">
    <property type="term" value="F:zinc ion binding"/>
    <property type="evidence" value="ECO:0007669"/>
    <property type="project" value="UniProtKB-KW"/>
</dbReference>
<keyword evidence="8 19" id="KW-0479">Metal-binding</keyword>
<dbReference type="GO" id="GO:0008310">
    <property type="term" value="F:single-stranded DNA 3'-5' DNA exonuclease activity"/>
    <property type="evidence" value="ECO:0007669"/>
    <property type="project" value="TreeGrafter"/>
</dbReference>
<dbReference type="GO" id="GO:0003677">
    <property type="term" value="F:DNA binding"/>
    <property type="evidence" value="ECO:0007669"/>
    <property type="project" value="UniProtKB-KW"/>
</dbReference>
<feature type="region of interest" description="Disordered" evidence="20">
    <location>
        <begin position="235"/>
        <end position="256"/>
    </location>
</feature>
<dbReference type="Gene3D" id="1.10.132.60">
    <property type="entry name" value="DNA polymerase family B, C-terminal domain"/>
    <property type="match status" value="1"/>
</dbReference>
<dbReference type="CDD" id="cd05779">
    <property type="entry name" value="DNA_polB_epsilon_exo"/>
    <property type="match status" value="1"/>
</dbReference>
<evidence type="ECO:0000259" key="21">
    <source>
        <dbReference type="SMART" id="SM01159"/>
    </source>
</evidence>
<keyword evidence="10 19" id="KW-0862">Zinc</keyword>
<evidence type="ECO:0000256" key="16">
    <source>
        <dbReference type="ARBA" id="ARBA00049244"/>
    </source>
</evidence>
<dbReference type="HOGENOM" id="CLU_000556_0_1_1"/>
<proteinExistence type="inferred from homology"/>
<dbReference type="GO" id="GO:0003887">
    <property type="term" value="F:DNA-directed DNA polymerase activity"/>
    <property type="evidence" value="ECO:0007669"/>
    <property type="project" value="UniProtKB-KW"/>
</dbReference>
<feature type="compositionally biased region" description="Polar residues" evidence="20">
    <location>
        <begin position="240"/>
        <end position="249"/>
    </location>
</feature>
<evidence type="ECO:0000256" key="12">
    <source>
        <dbReference type="ARBA" id="ARBA00023004"/>
    </source>
</evidence>
<gene>
    <name evidence="22" type="ORF">M413DRAFT_68855</name>
</gene>
<dbReference type="FunFam" id="3.90.1600.10:FF:000006">
    <property type="entry name" value="DNA polymerase epsilon catalytic subunit"/>
    <property type="match status" value="1"/>
</dbReference>
<dbReference type="EMBL" id="KN831775">
    <property type="protein sequence ID" value="KIM43662.1"/>
    <property type="molecule type" value="Genomic_DNA"/>
</dbReference>
<comment type="similarity">
    <text evidence="3 19">Belongs to the DNA polymerase type-B family.</text>
</comment>
<dbReference type="OrthoDB" id="10060449at2759"/>
<dbReference type="Gene3D" id="3.30.420.10">
    <property type="entry name" value="Ribonuclease H-like superfamily/Ribonuclease H"/>
    <property type="match status" value="1"/>
</dbReference>
<feature type="compositionally biased region" description="Gly residues" evidence="20">
    <location>
        <begin position="18"/>
        <end position="34"/>
    </location>
</feature>
<evidence type="ECO:0000256" key="4">
    <source>
        <dbReference type="ARBA" id="ARBA00022485"/>
    </source>
</evidence>
<evidence type="ECO:0000256" key="8">
    <source>
        <dbReference type="ARBA" id="ARBA00022723"/>
    </source>
</evidence>
<evidence type="ECO:0000256" key="11">
    <source>
        <dbReference type="ARBA" id="ARBA00022932"/>
    </source>
</evidence>
<keyword evidence="6 19" id="KW-0548">Nucleotidyltransferase</keyword>
<evidence type="ECO:0000256" key="6">
    <source>
        <dbReference type="ARBA" id="ARBA00022695"/>
    </source>
</evidence>
<accession>A0A0C2YRM3</accession>
<keyword evidence="23" id="KW-1185">Reference proteome</keyword>
<dbReference type="GO" id="GO:0008622">
    <property type="term" value="C:epsilon DNA polymerase complex"/>
    <property type="evidence" value="ECO:0007669"/>
    <property type="project" value="InterPro"/>
</dbReference>
<dbReference type="Pfam" id="PF03104">
    <property type="entry name" value="DNA_pol_B_exo1"/>
    <property type="match status" value="1"/>
</dbReference>
<evidence type="ECO:0000256" key="7">
    <source>
        <dbReference type="ARBA" id="ARBA00022705"/>
    </source>
</evidence>
<dbReference type="InterPro" id="IPR029703">
    <property type="entry name" value="POL2"/>
</dbReference>
<reference evidence="23" key="2">
    <citation type="submission" date="2015-01" db="EMBL/GenBank/DDBJ databases">
        <title>Evolutionary Origins and Diversification of the Mycorrhizal Mutualists.</title>
        <authorList>
            <consortium name="DOE Joint Genome Institute"/>
            <consortium name="Mycorrhizal Genomics Consortium"/>
            <person name="Kohler A."/>
            <person name="Kuo A."/>
            <person name="Nagy L.G."/>
            <person name="Floudas D."/>
            <person name="Copeland A."/>
            <person name="Barry K.W."/>
            <person name="Cichocki N."/>
            <person name="Veneault-Fourrey C."/>
            <person name="LaButti K."/>
            <person name="Lindquist E.A."/>
            <person name="Lipzen A."/>
            <person name="Lundell T."/>
            <person name="Morin E."/>
            <person name="Murat C."/>
            <person name="Riley R."/>
            <person name="Ohm R."/>
            <person name="Sun H."/>
            <person name="Tunlid A."/>
            <person name="Henrissat B."/>
            <person name="Grigoriev I.V."/>
            <person name="Hibbett D.S."/>
            <person name="Martin F."/>
        </authorList>
    </citation>
    <scope>NUCLEOTIDE SEQUENCE [LARGE SCALE GENOMIC DNA]</scope>
    <source>
        <strain evidence="23">h7</strain>
    </source>
</reference>
<evidence type="ECO:0000256" key="17">
    <source>
        <dbReference type="ARBA" id="ARBA00057054"/>
    </source>
</evidence>
<evidence type="ECO:0000256" key="10">
    <source>
        <dbReference type="ARBA" id="ARBA00022833"/>
    </source>
</evidence>
<name>A0A0C2YRM3_HEBCY</name>
<evidence type="ECO:0000256" key="9">
    <source>
        <dbReference type="ARBA" id="ARBA00022771"/>
    </source>
</evidence>